<dbReference type="EMBL" id="CAJNOB010000051">
    <property type="protein sequence ID" value="CAF0703318.1"/>
    <property type="molecule type" value="Genomic_DNA"/>
</dbReference>
<keyword evidence="2" id="KW-1185">Reference proteome</keyword>
<accession>A0A8J2BQA8</accession>
<evidence type="ECO:0000313" key="2">
    <source>
        <dbReference type="Proteomes" id="UP000663859"/>
    </source>
</evidence>
<comment type="caution">
    <text evidence="1">The sequence shown here is derived from an EMBL/GenBank/DDBJ whole genome shotgun (WGS) entry which is preliminary data.</text>
</comment>
<evidence type="ECO:0000313" key="1">
    <source>
        <dbReference type="EMBL" id="CAF0703318.1"/>
    </source>
</evidence>
<protein>
    <submittedName>
        <fullName evidence="1">Uncharacterized protein</fullName>
    </submittedName>
</protein>
<organism evidence="1 2">
    <name type="scientific">Candidatus Methylacidithermus pantelleriae</name>
    <dbReference type="NCBI Taxonomy" id="2744239"/>
    <lineage>
        <taxon>Bacteria</taxon>
        <taxon>Pseudomonadati</taxon>
        <taxon>Verrucomicrobiota</taxon>
        <taxon>Methylacidiphilae</taxon>
        <taxon>Methylacidiphilales</taxon>
        <taxon>Methylacidiphilaceae</taxon>
        <taxon>Candidatus Methylacidithermus</taxon>
    </lineage>
</organism>
<dbReference type="Proteomes" id="UP000663859">
    <property type="component" value="Unassembled WGS sequence"/>
</dbReference>
<gene>
    <name evidence="1" type="ORF">MPNT_550008</name>
</gene>
<name>A0A8J2BQA8_9BACT</name>
<dbReference type="AlphaFoldDB" id="A0A8J2BQA8"/>
<sequence length="130" mass="14501">MCLEVFRRAFLTPVLFLWRRKLSTTTLGLGDRLQDIRGSFCYRKLATDPCAWCYTMPTLVMTIPKGCGDYPSFAPVVTLLAATAGEMFLGNTTQPRVIRCSMIKREKISNPGKGPLLGLVILVPRVHARP</sequence>
<reference evidence="1" key="1">
    <citation type="submission" date="2021-02" db="EMBL/GenBank/DDBJ databases">
        <authorList>
            <person name="Cremers G."/>
            <person name="Picone N."/>
        </authorList>
    </citation>
    <scope>NUCLEOTIDE SEQUENCE</scope>
    <source>
        <strain evidence="1">PQ17</strain>
    </source>
</reference>
<proteinExistence type="predicted"/>